<name>B8BVB1_THAPS</name>
<dbReference type="RefSeq" id="XP_002287988.1">
    <property type="nucleotide sequence ID" value="XM_002287952.1"/>
</dbReference>
<dbReference type="AlphaFoldDB" id="B8BVB1"/>
<dbReference type="EMBL" id="CM000639">
    <property type="protein sequence ID" value="EED95431.1"/>
    <property type="molecule type" value="Genomic_DNA"/>
</dbReference>
<evidence type="ECO:0000313" key="3">
    <source>
        <dbReference type="Proteomes" id="UP000001449"/>
    </source>
</evidence>
<feature type="region of interest" description="Disordered" evidence="1">
    <location>
        <begin position="1"/>
        <end position="23"/>
    </location>
</feature>
<reference evidence="2 3" key="2">
    <citation type="journal article" date="2008" name="Nature">
        <title>The Phaeodactylum genome reveals the evolutionary history of diatom genomes.</title>
        <authorList>
            <person name="Bowler C."/>
            <person name="Allen A.E."/>
            <person name="Badger J.H."/>
            <person name="Grimwood J."/>
            <person name="Jabbari K."/>
            <person name="Kuo A."/>
            <person name="Maheswari U."/>
            <person name="Martens C."/>
            <person name="Maumus F."/>
            <person name="Otillar R.P."/>
            <person name="Rayko E."/>
            <person name="Salamov A."/>
            <person name="Vandepoele K."/>
            <person name="Beszteri B."/>
            <person name="Gruber A."/>
            <person name="Heijde M."/>
            <person name="Katinka M."/>
            <person name="Mock T."/>
            <person name="Valentin K."/>
            <person name="Verret F."/>
            <person name="Berges J.A."/>
            <person name="Brownlee C."/>
            <person name="Cadoret J.P."/>
            <person name="Chiovitti A."/>
            <person name="Choi C.J."/>
            <person name="Coesel S."/>
            <person name="De Martino A."/>
            <person name="Detter J.C."/>
            <person name="Durkin C."/>
            <person name="Falciatore A."/>
            <person name="Fournet J."/>
            <person name="Haruta M."/>
            <person name="Huysman M.J."/>
            <person name="Jenkins B.D."/>
            <person name="Jiroutova K."/>
            <person name="Jorgensen R.E."/>
            <person name="Joubert Y."/>
            <person name="Kaplan A."/>
            <person name="Kroger N."/>
            <person name="Kroth P.G."/>
            <person name="La Roche J."/>
            <person name="Lindquist E."/>
            <person name="Lommer M."/>
            <person name="Martin-Jezequel V."/>
            <person name="Lopez P.J."/>
            <person name="Lucas S."/>
            <person name="Mangogna M."/>
            <person name="McGinnis K."/>
            <person name="Medlin L.K."/>
            <person name="Montsant A."/>
            <person name="Oudot-Le Secq M.P."/>
            <person name="Napoli C."/>
            <person name="Obornik M."/>
            <person name="Parker M.S."/>
            <person name="Petit J.L."/>
            <person name="Porcel B.M."/>
            <person name="Poulsen N."/>
            <person name="Robison M."/>
            <person name="Rychlewski L."/>
            <person name="Rynearson T.A."/>
            <person name="Schmutz J."/>
            <person name="Shapiro H."/>
            <person name="Siaut M."/>
            <person name="Stanley M."/>
            <person name="Sussman M.R."/>
            <person name="Taylor A.R."/>
            <person name="Vardi A."/>
            <person name="von Dassow P."/>
            <person name="Vyverman W."/>
            <person name="Willis A."/>
            <person name="Wyrwicz L.S."/>
            <person name="Rokhsar D.S."/>
            <person name="Weissenbach J."/>
            <person name="Armbrust E.V."/>
            <person name="Green B.R."/>
            <person name="Van de Peer Y."/>
            <person name="Grigoriev I.V."/>
        </authorList>
    </citation>
    <scope>NUCLEOTIDE SEQUENCE [LARGE SCALE GENOMIC DNA]</scope>
    <source>
        <strain evidence="2 3">CCMP1335</strain>
    </source>
</reference>
<dbReference type="OMA" id="MAIFKSC"/>
<evidence type="ECO:0000313" key="2">
    <source>
        <dbReference type="EMBL" id="EED95431.1"/>
    </source>
</evidence>
<dbReference type="eggNOG" id="ENOG502SBBW">
    <property type="taxonomic scope" value="Eukaryota"/>
</dbReference>
<sequence>MSSPSTDASALAENTSLSEYEQSRARNIEKNNARLRALGLISAAEERLSTDSAWGRSPIERSKDDDANEVPFSSDEEYCDEEDCVSSKRKKMDKTALPPREGSRKSRRILNLPTEHRDSIINGNNSEEGATEKSERVHQERAALVAECRDARQRAANEVEKAGVMMAGKDNPTATYEHCLMRVRSMTEKGLINRIRMIERAAGKHCVVKMAIFKSCLQEEDMWELAKFASDALERLKGTLPPPSD</sequence>
<keyword evidence="3" id="KW-1185">Reference proteome</keyword>
<dbReference type="Proteomes" id="UP000001449">
    <property type="component" value="Chromosome 2"/>
</dbReference>
<protein>
    <submittedName>
        <fullName evidence="2">Uncharacterized protein</fullName>
    </submittedName>
</protein>
<accession>B8BVB1</accession>
<organism evidence="2 3">
    <name type="scientific">Thalassiosira pseudonana</name>
    <name type="common">Marine diatom</name>
    <name type="synonym">Cyclotella nana</name>
    <dbReference type="NCBI Taxonomy" id="35128"/>
    <lineage>
        <taxon>Eukaryota</taxon>
        <taxon>Sar</taxon>
        <taxon>Stramenopiles</taxon>
        <taxon>Ochrophyta</taxon>
        <taxon>Bacillariophyta</taxon>
        <taxon>Coscinodiscophyceae</taxon>
        <taxon>Thalassiosirophycidae</taxon>
        <taxon>Thalassiosirales</taxon>
        <taxon>Thalassiosiraceae</taxon>
        <taxon>Thalassiosira</taxon>
    </lineage>
</organism>
<feature type="compositionally biased region" description="Polar residues" evidence="1">
    <location>
        <begin position="1"/>
        <end position="20"/>
    </location>
</feature>
<dbReference type="KEGG" id="tps:THAPSDRAFT_2774"/>
<gene>
    <name evidence="2" type="ORF">THAPSDRAFT_2774</name>
</gene>
<dbReference type="InParanoid" id="B8BVB1"/>
<dbReference type="GeneID" id="7452305"/>
<dbReference type="PaxDb" id="35128-Thaps2774"/>
<dbReference type="HOGENOM" id="CLU_1135477_0_0_1"/>
<feature type="region of interest" description="Disordered" evidence="1">
    <location>
        <begin position="117"/>
        <end position="136"/>
    </location>
</feature>
<evidence type="ECO:0000256" key="1">
    <source>
        <dbReference type="SAM" id="MobiDB-lite"/>
    </source>
</evidence>
<feature type="region of interest" description="Disordered" evidence="1">
    <location>
        <begin position="46"/>
        <end position="107"/>
    </location>
</feature>
<reference evidence="2 3" key="1">
    <citation type="journal article" date="2004" name="Science">
        <title>The genome of the diatom Thalassiosira pseudonana: ecology, evolution, and metabolism.</title>
        <authorList>
            <person name="Armbrust E.V."/>
            <person name="Berges J.A."/>
            <person name="Bowler C."/>
            <person name="Green B.R."/>
            <person name="Martinez D."/>
            <person name="Putnam N.H."/>
            <person name="Zhou S."/>
            <person name="Allen A.E."/>
            <person name="Apt K.E."/>
            <person name="Bechner M."/>
            <person name="Brzezinski M.A."/>
            <person name="Chaal B.K."/>
            <person name="Chiovitti A."/>
            <person name="Davis A.K."/>
            <person name="Demarest M.S."/>
            <person name="Detter J.C."/>
            <person name="Glavina T."/>
            <person name="Goodstein D."/>
            <person name="Hadi M.Z."/>
            <person name="Hellsten U."/>
            <person name="Hildebrand M."/>
            <person name="Jenkins B.D."/>
            <person name="Jurka J."/>
            <person name="Kapitonov V.V."/>
            <person name="Kroger N."/>
            <person name="Lau W.W."/>
            <person name="Lane T.W."/>
            <person name="Larimer F.W."/>
            <person name="Lippmeier J.C."/>
            <person name="Lucas S."/>
            <person name="Medina M."/>
            <person name="Montsant A."/>
            <person name="Obornik M."/>
            <person name="Parker M.S."/>
            <person name="Palenik B."/>
            <person name="Pazour G.J."/>
            <person name="Richardson P.M."/>
            <person name="Rynearson T.A."/>
            <person name="Saito M.A."/>
            <person name="Schwartz D.C."/>
            <person name="Thamatrakoln K."/>
            <person name="Valentin K."/>
            <person name="Vardi A."/>
            <person name="Wilkerson F.P."/>
            <person name="Rokhsar D.S."/>
        </authorList>
    </citation>
    <scope>NUCLEOTIDE SEQUENCE [LARGE SCALE GENOMIC DNA]</scope>
    <source>
        <strain evidence="2 3">CCMP1335</strain>
    </source>
</reference>
<proteinExistence type="predicted"/>
<feature type="compositionally biased region" description="Acidic residues" evidence="1">
    <location>
        <begin position="74"/>
        <end position="84"/>
    </location>
</feature>